<name>A0A3P6G8R1_BRAOL</name>
<comment type="similarity">
    <text evidence="1">Belongs to the CDC6/cdc18 family.</text>
</comment>
<dbReference type="GO" id="GO:0005634">
    <property type="term" value="C:nucleus"/>
    <property type="evidence" value="ECO:0007669"/>
    <property type="project" value="TreeGrafter"/>
</dbReference>
<evidence type="ECO:0000259" key="3">
    <source>
        <dbReference type="Pfam" id="PF13401"/>
    </source>
</evidence>
<dbReference type="InterPro" id="IPR027417">
    <property type="entry name" value="P-loop_NTPase"/>
</dbReference>
<dbReference type="GO" id="GO:0006270">
    <property type="term" value="P:DNA replication initiation"/>
    <property type="evidence" value="ECO:0007669"/>
    <property type="project" value="TreeGrafter"/>
</dbReference>
<dbReference type="InterPro" id="IPR050311">
    <property type="entry name" value="ORC1/CDC6"/>
</dbReference>
<feature type="domain" description="ORC1/DEAH AAA+ ATPase" evidence="3">
    <location>
        <begin position="110"/>
        <end position="194"/>
    </location>
</feature>
<protein>
    <recommendedName>
        <fullName evidence="3">ORC1/DEAH AAA+ ATPase domain-containing protein</fullName>
    </recommendedName>
</protein>
<dbReference type="Pfam" id="PF13401">
    <property type="entry name" value="AAA_22"/>
    <property type="match status" value="1"/>
</dbReference>
<dbReference type="GO" id="GO:0033314">
    <property type="term" value="P:mitotic DNA replication checkpoint signaling"/>
    <property type="evidence" value="ECO:0007669"/>
    <property type="project" value="TreeGrafter"/>
</dbReference>
<sequence>MRGERGGVFSFRHFSFSKRLHFRIGGDQRRRLASQHSSKAEAEIRFRRGGCSNRGLDAMKWKSHRLCAVSSPRTPITEVEKESNGKLFDCLDVKSKWKPREFVKACTEHKKAGSLYICGCLGTGKSLSMEKVRQQTQDWAKQEGLPCLETVSVNCTSLTKTIDIFSKILGENETGKKAIASSSPLQQLQIMFSQKQQSPSSKMMKGAKGGKTYIEIQRKMKNDMKIGMDLKKEDTEEDDDEEEGSEEEDDEEEGSEEEEEKEEEEEEEETTSDEEDKEVKDLKIVK</sequence>
<dbReference type="EMBL" id="LR031879">
    <property type="protein sequence ID" value="VDD55784.1"/>
    <property type="molecule type" value="Genomic_DNA"/>
</dbReference>
<feature type="compositionally biased region" description="Acidic residues" evidence="2">
    <location>
        <begin position="235"/>
        <end position="276"/>
    </location>
</feature>
<reference evidence="4" key="1">
    <citation type="submission" date="2018-11" db="EMBL/GenBank/DDBJ databases">
        <authorList>
            <consortium name="Genoscope - CEA"/>
            <person name="William W."/>
        </authorList>
    </citation>
    <scope>NUCLEOTIDE SEQUENCE</scope>
</reference>
<feature type="region of interest" description="Disordered" evidence="2">
    <location>
        <begin position="228"/>
        <end position="286"/>
    </location>
</feature>
<dbReference type="GO" id="GO:0003688">
    <property type="term" value="F:DNA replication origin binding"/>
    <property type="evidence" value="ECO:0007669"/>
    <property type="project" value="TreeGrafter"/>
</dbReference>
<proteinExistence type="inferred from homology"/>
<dbReference type="InterPro" id="IPR049945">
    <property type="entry name" value="AAA_22"/>
</dbReference>
<evidence type="ECO:0000256" key="2">
    <source>
        <dbReference type="SAM" id="MobiDB-lite"/>
    </source>
</evidence>
<feature type="compositionally biased region" description="Basic and acidic residues" evidence="2">
    <location>
        <begin position="277"/>
        <end position="286"/>
    </location>
</feature>
<dbReference type="PANTHER" id="PTHR10763:SF26">
    <property type="entry name" value="CELL DIVISION CONTROL PROTEIN 6 HOMOLOG"/>
    <property type="match status" value="1"/>
</dbReference>
<accession>A0A3P6G8R1</accession>
<dbReference type="Gene3D" id="3.40.50.300">
    <property type="entry name" value="P-loop containing nucleotide triphosphate hydrolases"/>
    <property type="match status" value="1"/>
</dbReference>
<gene>
    <name evidence="4" type="ORF">BOLC8T49013H</name>
</gene>
<dbReference type="GO" id="GO:0016887">
    <property type="term" value="F:ATP hydrolysis activity"/>
    <property type="evidence" value="ECO:0007669"/>
    <property type="project" value="InterPro"/>
</dbReference>
<dbReference type="PANTHER" id="PTHR10763">
    <property type="entry name" value="CELL DIVISION CONTROL PROTEIN 6-RELATED"/>
    <property type="match status" value="1"/>
</dbReference>
<dbReference type="AlphaFoldDB" id="A0A3P6G8R1"/>
<evidence type="ECO:0000313" key="4">
    <source>
        <dbReference type="EMBL" id="VDD55784.1"/>
    </source>
</evidence>
<organism evidence="4">
    <name type="scientific">Brassica oleracea</name>
    <name type="common">Wild cabbage</name>
    <dbReference type="NCBI Taxonomy" id="3712"/>
    <lineage>
        <taxon>Eukaryota</taxon>
        <taxon>Viridiplantae</taxon>
        <taxon>Streptophyta</taxon>
        <taxon>Embryophyta</taxon>
        <taxon>Tracheophyta</taxon>
        <taxon>Spermatophyta</taxon>
        <taxon>Magnoliopsida</taxon>
        <taxon>eudicotyledons</taxon>
        <taxon>Gunneridae</taxon>
        <taxon>Pentapetalae</taxon>
        <taxon>rosids</taxon>
        <taxon>malvids</taxon>
        <taxon>Brassicales</taxon>
        <taxon>Brassicaceae</taxon>
        <taxon>Brassiceae</taxon>
        <taxon>Brassica</taxon>
    </lineage>
</organism>
<evidence type="ECO:0000256" key="1">
    <source>
        <dbReference type="ARBA" id="ARBA00006184"/>
    </source>
</evidence>